<dbReference type="InterPro" id="IPR020004">
    <property type="entry name" value="UDP-GlcNAc_Epase"/>
</dbReference>
<dbReference type="Proteomes" id="UP000321513">
    <property type="component" value="Unassembled WGS sequence"/>
</dbReference>
<dbReference type="CDD" id="cd03786">
    <property type="entry name" value="GTB_UDP-GlcNAc_2-Epimerase"/>
    <property type="match status" value="1"/>
</dbReference>
<dbReference type="GO" id="GO:0004553">
    <property type="term" value="F:hydrolase activity, hydrolyzing O-glycosyl compounds"/>
    <property type="evidence" value="ECO:0007669"/>
    <property type="project" value="InterPro"/>
</dbReference>
<dbReference type="EMBL" id="BJYT01000006">
    <property type="protein sequence ID" value="GEO09396.1"/>
    <property type="molecule type" value="Genomic_DNA"/>
</dbReference>
<dbReference type="Pfam" id="PF02350">
    <property type="entry name" value="Epimerase_2"/>
    <property type="match status" value="1"/>
</dbReference>
<evidence type="ECO:0000313" key="3">
    <source>
        <dbReference type="Proteomes" id="UP000321513"/>
    </source>
</evidence>
<sequence>MNKRKICVVITARPSYSRIKTTLQAIKKHSKLELQIVLAGPALLNKYGNVDDILHNDGFEVKERVYTMLDGENLTSMAKTVGVGLVELSNVFFKLQPDMVVVIADRFETISVSIAASYQNIPLVHIQGGEITGSIDEKVRHANTKFADIHLVCNNRAMETVIKLGEDPGYVFNTGCPSIDLARNVLKNPDLNFDPYKKYGGFGSKPNYQKGYIVVMQHSVTTEFGEAKLQVEETLQAIKDLKIPTFWFSPNADAGSDAVSQSISYYRSHYDLSHVHFFDNMVPDDFLRLVYNSICLVGNSSMGIRECSYMGVPVINIGNRQSGRERGCNLIDVEHDKQEIVNAVRFWQESERPNRSFVYGKGDAGKKMADVLATVKLRYSKILQFQDEKPVYNSSPIRLKRSARQKHKAA</sequence>
<gene>
    <name evidence="2" type="ORF">SAE01_18920</name>
</gene>
<dbReference type="GO" id="GO:0006047">
    <property type="term" value="P:UDP-N-acetylglucosamine metabolic process"/>
    <property type="evidence" value="ECO:0007669"/>
    <property type="project" value="InterPro"/>
</dbReference>
<dbReference type="Gene3D" id="3.40.50.2000">
    <property type="entry name" value="Glycogen Phosphorylase B"/>
    <property type="match status" value="2"/>
</dbReference>
<feature type="domain" description="UDP-N-acetylglucosamine 2-epimerase" evidence="1">
    <location>
        <begin position="24"/>
        <end position="372"/>
    </location>
</feature>
<organism evidence="2 3">
    <name type="scientific">Segetibacter aerophilus</name>
    <dbReference type="NCBI Taxonomy" id="670293"/>
    <lineage>
        <taxon>Bacteria</taxon>
        <taxon>Pseudomonadati</taxon>
        <taxon>Bacteroidota</taxon>
        <taxon>Chitinophagia</taxon>
        <taxon>Chitinophagales</taxon>
        <taxon>Chitinophagaceae</taxon>
        <taxon>Segetibacter</taxon>
    </lineage>
</organism>
<protein>
    <submittedName>
        <fullName evidence="2">UDP-N-acetyl glucosamine 2-epimerase</fullName>
    </submittedName>
</protein>
<dbReference type="PANTHER" id="PTHR43174:SF3">
    <property type="entry name" value="UDP-N-ACETYLGLUCOSAMINE 2-EPIMERASE"/>
    <property type="match status" value="1"/>
</dbReference>
<dbReference type="NCBIfam" id="TIGR03568">
    <property type="entry name" value="NeuC_NnaA"/>
    <property type="match status" value="1"/>
</dbReference>
<accession>A0A512BBP3</accession>
<dbReference type="InterPro" id="IPR003331">
    <property type="entry name" value="UDP_GlcNAc_Epimerase_2_dom"/>
</dbReference>
<dbReference type="InterPro" id="IPR029767">
    <property type="entry name" value="WecB-like"/>
</dbReference>
<proteinExistence type="predicted"/>
<name>A0A512BBP3_9BACT</name>
<dbReference type="SUPFAM" id="SSF53756">
    <property type="entry name" value="UDP-Glycosyltransferase/glycogen phosphorylase"/>
    <property type="match status" value="1"/>
</dbReference>
<evidence type="ECO:0000313" key="2">
    <source>
        <dbReference type="EMBL" id="GEO09396.1"/>
    </source>
</evidence>
<keyword evidence="3" id="KW-1185">Reference proteome</keyword>
<dbReference type="OrthoDB" id="9803238at2"/>
<dbReference type="PANTHER" id="PTHR43174">
    <property type="entry name" value="UDP-N-ACETYLGLUCOSAMINE 2-EPIMERASE"/>
    <property type="match status" value="1"/>
</dbReference>
<evidence type="ECO:0000259" key="1">
    <source>
        <dbReference type="Pfam" id="PF02350"/>
    </source>
</evidence>
<dbReference type="AlphaFoldDB" id="A0A512BBP3"/>
<comment type="caution">
    <text evidence="2">The sequence shown here is derived from an EMBL/GenBank/DDBJ whole genome shotgun (WGS) entry which is preliminary data.</text>
</comment>
<reference evidence="2 3" key="1">
    <citation type="submission" date="2019-07" db="EMBL/GenBank/DDBJ databases">
        <title>Whole genome shotgun sequence of Segetibacter aerophilus NBRC 106135.</title>
        <authorList>
            <person name="Hosoyama A."/>
            <person name="Uohara A."/>
            <person name="Ohji S."/>
            <person name="Ichikawa N."/>
        </authorList>
    </citation>
    <scope>NUCLEOTIDE SEQUENCE [LARGE SCALE GENOMIC DNA]</scope>
    <source>
        <strain evidence="2 3">NBRC 106135</strain>
    </source>
</reference>